<organism evidence="1 2">
    <name type="scientific">candidate division MSBL1 archaeon SCGC-AAA259A05</name>
    <dbReference type="NCBI Taxonomy" id="1698259"/>
    <lineage>
        <taxon>Archaea</taxon>
        <taxon>Methanobacteriati</taxon>
        <taxon>Methanobacteriota</taxon>
        <taxon>candidate division MSBL1</taxon>
    </lineage>
</organism>
<gene>
    <name evidence="1" type="ORF">AKJ57_02400</name>
</gene>
<name>A0A133UAA0_9EURY</name>
<accession>A0A133UAA0</accession>
<keyword evidence="2" id="KW-1185">Reference proteome</keyword>
<dbReference type="AlphaFoldDB" id="A0A133UAA0"/>
<dbReference type="CDD" id="cd22231">
    <property type="entry name" value="RHH_NikR_HicB-like"/>
    <property type="match status" value="1"/>
</dbReference>
<dbReference type="Proteomes" id="UP000070163">
    <property type="component" value="Unassembled WGS sequence"/>
</dbReference>
<evidence type="ECO:0000313" key="2">
    <source>
        <dbReference type="Proteomes" id="UP000070163"/>
    </source>
</evidence>
<dbReference type="PATRIC" id="fig|1698259.3.peg.566"/>
<dbReference type="InterPro" id="IPR013321">
    <property type="entry name" value="Arc_rbn_hlx_hlx"/>
</dbReference>
<dbReference type="GO" id="GO:0006355">
    <property type="term" value="P:regulation of DNA-templated transcription"/>
    <property type="evidence" value="ECO:0007669"/>
    <property type="project" value="InterPro"/>
</dbReference>
<protein>
    <submittedName>
        <fullName evidence="1">Transposase</fullName>
    </submittedName>
</protein>
<sequence>MCNARKGRKTSFGIRIDEDLAEELDKIVEESDYLDASRSEVVEAILMAYFKSSTDHVKKARELIIRKRKGKI</sequence>
<dbReference type="Gene3D" id="1.10.1220.10">
    <property type="entry name" value="Met repressor-like"/>
    <property type="match status" value="1"/>
</dbReference>
<dbReference type="EMBL" id="LHXJ01000020">
    <property type="protein sequence ID" value="KXA91127.1"/>
    <property type="molecule type" value="Genomic_DNA"/>
</dbReference>
<comment type="caution">
    <text evidence="1">The sequence shown here is derived from an EMBL/GenBank/DDBJ whole genome shotgun (WGS) entry which is preliminary data.</text>
</comment>
<reference evidence="1 2" key="1">
    <citation type="journal article" date="2016" name="Sci. Rep.">
        <title>Metabolic traits of an uncultured archaeal lineage -MSBL1- from brine pools of the Red Sea.</title>
        <authorList>
            <person name="Mwirichia R."/>
            <person name="Alam I."/>
            <person name="Rashid M."/>
            <person name="Vinu M."/>
            <person name="Ba-Alawi W."/>
            <person name="Anthony Kamau A."/>
            <person name="Kamanda Ngugi D."/>
            <person name="Goker M."/>
            <person name="Klenk H.P."/>
            <person name="Bajic V."/>
            <person name="Stingl U."/>
        </authorList>
    </citation>
    <scope>NUCLEOTIDE SEQUENCE [LARGE SCALE GENOMIC DNA]</scope>
    <source>
        <strain evidence="1">SCGC-AAA259A05</strain>
    </source>
</reference>
<proteinExistence type="predicted"/>
<evidence type="ECO:0000313" key="1">
    <source>
        <dbReference type="EMBL" id="KXA91127.1"/>
    </source>
</evidence>